<dbReference type="EMBL" id="UZAN01039547">
    <property type="protein sequence ID" value="VDP66132.1"/>
    <property type="molecule type" value="Genomic_DNA"/>
</dbReference>
<evidence type="ECO:0000313" key="4">
    <source>
        <dbReference type="WBParaSite" id="ECPE_0000233301-mRNA-1"/>
    </source>
</evidence>
<organism evidence="4">
    <name type="scientific">Echinostoma caproni</name>
    <dbReference type="NCBI Taxonomy" id="27848"/>
    <lineage>
        <taxon>Eukaryota</taxon>
        <taxon>Metazoa</taxon>
        <taxon>Spiralia</taxon>
        <taxon>Lophotrochozoa</taxon>
        <taxon>Platyhelminthes</taxon>
        <taxon>Trematoda</taxon>
        <taxon>Digenea</taxon>
        <taxon>Plagiorchiida</taxon>
        <taxon>Echinostomata</taxon>
        <taxon>Echinostomatoidea</taxon>
        <taxon>Echinostomatidae</taxon>
        <taxon>Echinostoma</taxon>
    </lineage>
</organism>
<feature type="region of interest" description="Disordered" evidence="1">
    <location>
        <begin position="1"/>
        <end position="33"/>
    </location>
</feature>
<dbReference type="WBParaSite" id="ECPE_0000233301-mRNA-1">
    <property type="protein sequence ID" value="ECPE_0000233301-mRNA-1"/>
    <property type="gene ID" value="ECPE_0000233301"/>
</dbReference>
<evidence type="ECO:0000313" key="3">
    <source>
        <dbReference type="Proteomes" id="UP000272942"/>
    </source>
</evidence>
<dbReference type="Proteomes" id="UP000272942">
    <property type="component" value="Unassembled WGS sequence"/>
</dbReference>
<accession>A0A183A5U8</accession>
<protein>
    <submittedName>
        <fullName evidence="4">Exosome complex component RRP45</fullName>
    </submittedName>
</protein>
<reference evidence="4" key="1">
    <citation type="submission" date="2016-06" db="UniProtKB">
        <authorList>
            <consortium name="WormBaseParasite"/>
        </authorList>
    </citation>
    <scope>IDENTIFICATION</scope>
</reference>
<sequence>MLDQPATATNTTNSLIDSTNLSEDSDSGLAHESHERLDRKLLDDFCYRESTSDTISSVCILGKRIVRQYASEFVLPDDTRVAVGRVERTNPADGEEQVTVTLSLGVVLNDQQLAKASCVASHMDDSGIDSGALTCMSCLTSSDEMTSEFSNDTDTDRECGRWGRKWYHQRLYGTMI</sequence>
<dbReference type="OrthoDB" id="6263727at2759"/>
<proteinExistence type="predicted"/>
<evidence type="ECO:0000256" key="1">
    <source>
        <dbReference type="SAM" id="MobiDB-lite"/>
    </source>
</evidence>
<gene>
    <name evidence="2" type="ORF">ECPE_LOCUS2333</name>
</gene>
<reference evidence="2 3" key="2">
    <citation type="submission" date="2018-11" db="EMBL/GenBank/DDBJ databases">
        <authorList>
            <consortium name="Pathogen Informatics"/>
        </authorList>
    </citation>
    <scope>NUCLEOTIDE SEQUENCE [LARGE SCALE GENOMIC DNA]</scope>
    <source>
        <strain evidence="2 3">Egypt</strain>
    </source>
</reference>
<name>A0A183A5U8_9TREM</name>
<keyword evidence="3" id="KW-1185">Reference proteome</keyword>
<evidence type="ECO:0000313" key="2">
    <source>
        <dbReference type="EMBL" id="VDP66132.1"/>
    </source>
</evidence>
<feature type="compositionally biased region" description="Polar residues" evidence="1">
    <location>
        <begin position="1"/>
        <end position="22"/>
    </location>
</feature>
<dbReference type="AlphaFoldDB" id="A0A183A5U8"/>